<keyword evidence="1" id="KW-0732">Signal</keyword>
<sequence length="135" mass="15823">MKKNIPILIIALLFACTLQAQKTFINRDPKGYFPKIMINNVNTKLFHRMNGSVKLWLYWNEVPKAMPYEDGRQHYKMTVYNADAIANRTFEFVYTMYAGSFSGKPTSCKLTATFVYKDKRPTKKITEYFDLQKNP</sequence>
<evidence type="ECO:0000313" key="2">
    <source>
        <dbReference type="EMBL" id="SFB75063.1"/>
    </source>
</evidence>
<name>A0A1M6RE35_9FLAO</name>
<feature type="signal peptide" evidence="1">
    <location>
        <begin position="1"/>
        <end position="20"/>
    </location>
</feature>
<dbReference type="RefSeq" id="WP_072876989.1">
    <property type="nucleotide sequence ID" value="NZ_FOKU01000002.1"/>
</dbReference>
<dbReference type="AlphaFoldDB" id="A0A1M6RE35"/>
<accession>A0A1M6RE35</accession>
<evidence type="ECO:0000313" key="5">
    <source>
        <dbReference type="Proteomes" id="UP000198940"/>
    </source>
</evidence>
<comment type="caution">
    <text evidence="3">The sequence shown here is derived from an EMBL/GenBank/DDBJ whole genome shotgun (WGS) entry which is preliminary data.</text>
</comment>
<reference evidence="3 4" key="1">
    <citation type="submission" date="2016-11" db="EMBL/GenBank/DDBJ databases">
        <authorList>
            <person name="Varghese N."/>
            <person name="Submissions S."/>
        </authorList>
    </citation>
    <scope>NUCLEOTIDE SEQUENCE [LARGE SCALE GENOMIC DNA]</scope>
    <source>
        <strain evidence="3 4">CGMCC 1.12174</strain>
        <strain evidence="2 5">DSM 26351</strain>
    </source>
</reference>
<dbReference type="PROSITE" id="PS51257">
    <property type="entry name" value="PROKAR_LIPOPROTEIN"/>
    <property type="match status" value="1"/>
</dbReference>
<gene>
    <name evidence="2" type="ORF">SAMN04487891_10251</name>
    <name evidence="3" type="ORF">SAMN05216293_0727</name>
</gene>
<dbReference type="Proteomes" id="UP000198940">
    <property type="component" value="Unassembled WGS sequence"/>
</dbReference>
<protein>
    <submittedName>
        <fullName evidence="3">Uncharacterized protein</fullName>
    </submittedName>
</protein>
<dbReference type="OrthoDB" id="1360745at2"/>
<dbReference type="Proteomes" id="UP000184031">
    <property type="component" value="Unassembled WGS sequence"/>
</dbReference>
<evidence type="ECO:0000256" key="1">
    <source>
        <dbReference type="SAM" id="SignalP"/>
    </source>
</evidence>
<proteinExistence type="predicted"/>
<keyword evidence="5" id="KW-1185">Reference proteome</keyword>
<dbReference type="EMBL" id="FRAT01000002">
    <property type="protein sequence ID" value="SHK30734.1"/>
    <property type="molecule type" value="Genomic_DNA"/>
</dbReference>
<evidence type="ECO:0000313" key="3">
    <source>
        <dbReference type="EMBL" id="SHK30734.1"/>
    </source>
</evidence>
<dbReference type="STRING" id="1055723.SAMN05216293_0727"/>
<organism evidence="3 4">
    <name type="scientific">Flagellimonas taeanensis</name>
    <dbReference type="NCBI Taxonomy" id="1005926"/>
    <lineage>
        <taxon>Bacteria</taxon>
        <taxon>Pseudomonadati</taxon>
        <taxon>Bacteroidota</taxon>
        <taxon>Flavobacteriia</taxon>
        <taxon>Flavobacteriales</taxon>
        <taxon>Flavobacteriaceae</taxon>
        <taxon>Flagellimonas</taxon>
    </lineage>
</organism>
<evidence type="ECO:0000313" key="4">
    <source>
        <dbReference type="Proteomes" id="UP000184031"/>
    </source>
</evidence>
<feature type="chain" id="PRO_5009920586" evidence="1">
    <location>
        <begin position="21"/>
        <end position="135"/>
    </location>
</feature>
<dbReference type="EMBL" id="FOKU01000002">
    <property type="protein sequence ID" value="SFB75063.1"/>
    <property type="molecule type" value="Genomic_DNA"/>
</dbReference>